<keyword evidence="3" id="KW-0479">Metal-binding</keyword>
<dbReference type="STRING" id="1434111.MSLAZ_0392"/>
<protein>
    <recommendedName>
        <fullName evidence="3">Exosome complex component Csl4</fullName>
    </recommendedName>
</protein>
<dbReference type="InterPro" id="IPR030850">
    <property type="entry name" value="Exosome_Csl4_arc"/>
</dbReference>
<dbReference type="PANTHER" id="PTHR12686:SF8">
    <property type="entry name" value="EXOSOME COMPLEX COMPONENT CSL4"/>
    <property type="match status" value="1"/>
</dbReference>
<evidence type="ECO:0000256" key="4">
    <source>
        <dbReference type="SAM" id="MobiDB-lite"/>
    </source>
</evidence>
<dbReference type="PANTHER" id="PTHR12686">
    <property type="entry name" value="3'-5' EXORIBONUCLEASE CSL4-RELATED"/>
    <property type="match status" value="1"/>
</dbReference>
<dbReference type="GO" id="GO:0005737">
    <property type="term" value="C:cytoplasm"/>
    <property type="evidence" value="ECO:0007669"/>
    <property type="project" value="UniProtKB-SubCell"/>
</dbReference>
<comment type="similarity">
    <text evidence="3">Belongs to the CSL4 family.</text>
</comment>
<name>A0A0E3S4C1_9EURY</name>
<dbReference type="SUPFAM" id="SSF110324">
    <property type="entry name" value="Ribosomal L27 protein-like"/>
    <property type="match status" value="1"/>
</dbReference>
<dbReference type="PROSITE" id="PS50126">
    <property type="entry name" value="S1"/>
    <property type="match status" value="1"/>
</dbReference>
<dbReference type="GO" id="GO:0006396">
    <property type="term" value="P:RNA processing"/>
    <property type="evidence" value="ECO:0007669"/>
    <property type="project" value="InterPro"/>
</dbReference>
<feature type="compositionally biased region" description="Basic residues" evidence="4">
    <location>
        <begin position="1"/>
        <end position="14"/>
    </location>
</feature>
<dbReference type="PATRIC" id="fig|1434111.4.peg.495"/>
<evidence type="ECO:0000259" key="5">
    <source>
        <dbReference type="PROSITE" id="PS50126"/>
    </source>
</evidence>
<evidence type="ECO:0000256" key="1">
    <source>
        <dbReference type="ARBA" id="ARBA00022490"/>
    </source>
</evidence>
<dbReference type="HAMAP" id="MF_00975">
    <property type="entry name" value="Exosome_Csl4"/>
    <property type="match status" value="1"/>
</dbReference>
<feature type="compositionally biased region" description="Basic residues" evidence="4">
    <location>
        <begin position="102"/>
        <end position="116"/>
    </location>
</feature>
<feature type="compositionally biased region" description="Basic and acidic residues" evidence="4">
    <location>
        <begin position="61"/>
        <end position="74"/>
    </location>
</feature>
<dbReference type="GO" id="GO:0006401">
    <property type="term" value="P:RNA catabolic process"/>
    <property type="evidence" value="ECO:0007669"/>
    <property type="project" value="UniProtKB-UniRule"/>
</dbReference>
<dbReference type="Proteomes" id="UP000033072">
    <property type="component" value="Chromosome"/>
</dbReference>
<feature type="binding site" evidence="3">
    <location>
        <position position="304"/>
    </location>
    <ligand>
        <name>Zn(2+)</name>
        <dbReference type="ChEBI" id="CHEBI:29105"/>
    </ligand>
</feature>
<sequence length="324" mass="36434">MIRIRKSKTTRKKLTGPGEGKPITEKLVSTVVDSRGLQRDQPRESLRDQPRDQFKNQSRPQSRDQFKGQPRDQFRGQSRGPPRDQFKGQSKDQPTDQFKGDPHKKRRFPYPKKTPRDRKEMSGFRPPVVEVVRSEEELEKGGFVLPGALVGTTEEFKPGTGTAIIAGDIYSTATGNVFIDRKARVVQVKPNTLTPNLLKVGNIIYGRITDVRESGAMVEVAAIEGKENREIVGSRPGDIHVSNVKDAYVKRLLDEFRPSDLIRARVIEVDRMRLTTAEDSLGVVKAYCSICRGELVLEGKKLKCPVCNMTETRKISTEYGKGIQ</sequence>
<dbReference type="InterPro" id="IPR025721">
    <property type="entry name" value="Exosome_cplx_N_dom"/>
</dbReference>
<dbReference type="InterPro" id="IPR012340">
    <property type="entry name" value="NA-bd_OB-fold"/>
</dbReference>
<dbReference type="Gene3D" id="2.40.50.100">
    <property type="match status" value="1"/>
</dbReference>
<dbReference type="HOGENOM" id="CLU_067135_1_0_2"/>
<evidence type="ECO:0000256" key="2">
    <source>
        <dbReference type="ARBA" id="ARBA00022835"/>
    </source>
</evidence>
<accession>A0A0E3S4C1</accession>
<feature type="domain" description="S1 motif" evidence="5">
    <location>
        <begin position="201"/>
        <end position="279"/>
    </location>
</feature>
<dbReference type="RefSeq" id="WP_048124490.1">
    <property type="nucleotide sequence ID" value="NZ_CP009515.1"/>
</dbReference>
<keyword evidence="3" id="KW-0862">Zinc</keyword>
<keyword evidence="7" id="KW-1185">Reference proteome</keyword>
<feature type="compositionally biased region" description="Basic and acidic residues" evidence="4">
    <location>
        <begin position="81"/>
        <end position="101"/>
    </location>
</feature>
<comment type="subunit">
    <text evidence="3">Component of the archaeal exosome complex. Forms a trimer of Rrp4 and/or Csl4 subunits. The trimer associates with an hexameric ring-like arrangement composed of 3 Rrp41-Rrp42 heterodimers. Interacts with DnaG.</text>
</comment>
<evidence type="ECO:0000256" key="3">
    <source>
        <dbReference type="HAMAP-Rule" id="MF_00975"/>
    </source>
</evidence>
<dbReference type="Pfam" id="PF10447">
    <property type="entry name" value="EXOSC1"/>
    <property type="match status" value="1"/>
</dbReference>
<comment type="function">
    <text evidence="3">Non-catalytic component of the exosome, which is a complex involved in RNA degradation. Increases the RNA binding and the efficiency of RNA degradation. Helpful for the interaction of the exosome with A-poor RNAs.</text>
</comment>
<dbReference type="InterPro" id="IPR019495">
    <property type="entry name" value="EXOSC1_C"/>
</dbReference>
<dbReference type="GO" id="GO:0003723">
    <property type="term" value="F:RNA binding"/>
    <property type="evidence" value="ECO:0007669"/>
    <property type="project" value="InterPro"/>
</dbReference>
<evidence type="ECO:0000313" key="7">
    <source>
        <dbReference type="Proteomes" id="UP000033072"/>
    </source>
</evidence>
<dbReference type="OrthoDB" id="6768at2157"/>
<feature type="compositionally biased region" description="Basic and acidic residues" evidence="4">
    <location>
        <begin position="36"/>
        <end position="54"/>
    </location>
</feature>
<evidence type="ECO:0000313" key="6">
    <source>
        <dbReference type="EMBL" id="AKB73653.1"/>
    </source>
</evidence>
<organism evidence="6 7">
    <name type="scientific">Methanosarcina lacustris Z-7289</name>
    <dbReference type="NCBI Taxonomy" id="1434111"/>
    <lineage>
        <taxon>Archaea</taxon>
        <taxon>Methanobacteriati</taxon>
        <taxon>Methanobacteriota</taxon>
        <taxon>Stenosarchaea group</taxon>
        <taxon>Methanomicrobia</taxon>
        <taxon>Methanosarcinales</taxon>
        <taxon>Methanosarcinaceae</taxon>
        <taxon>Methanosarcina</taxon>
    </lineage>
</organism>
<dbReference type="Gene3D" id="2.20.70.10">
    <property type="match status" value="1"/>
</dbReference>
<feature type="binding site" evidence="3">
    <location>
        <position position="291"/>
    </location>
    <ligand>
        <name>Zn(2+)</name>
        <dbReference type="ChEBI" id="CHEBI:29105"/>
    </ligand>
</feature>
<dbReference type="Gene3D" id="2.40.50.140">
    <property type="entry name" value="Nucleic acid-binding proteins"/>
    <property type="match status" value="1"/>
</dbReference>
<dbReference type="KEGG" id="mls:MSLAZ_0392"/>
<reference evidence="6 7" key="1">
    <citation type="submission" date="2014-07" db="EMBL/GenBank/DDBJ databases">
        <title>Methanogenic archaea and the global carbon cycle.</title>
        <authorList>
            <person name="Henriksen J.R."/>
            <person name="Luke J."/>
            <person name="Reinhart S."/>
            <person name="Benedict M.N."/>
            <person name="Youngblut N.D."/>
            <person name="Metcalf M.E."/>
            <person name="Whitaker R.J."/>
            <person name="Metcalf W.W."/>
        </authorList>
    </citation>
    <scope>NUCLEOTIDE SEQUENCE [LARGE SCALE GENOMIC DNA]</scope>
    <source>
        <strain evidence="6 7">Z-7289</strain>
    </source>
</reference>
<dbReference type="NCBIfam" id="NF034126">
    <property type="entry name" value="PRK09521.1"/>
    <property type="match status" value="1"/>
</dbReference>
<dbReference type="GO" id="GO:0000178">
    <property type="term" value="C:exosome (RNase complex)"/>
    <property type="evidence" value="ECO:0007669"/>
    <property type="project" value="UniProtKB-KW"/>
</dbReference>
<feature type="region of interest" description="Disordered" evidence="4">
    <location>
        <begin position="1"/>
        <end position="123"/>
    </location>
</feature>
<dbReference type="SMART" id="SM00316">
    <property type="entry name" value="S1"/>
    <property type="match status" value="1"/>
</dbReference>
<proteinExistence type="inferred from homology"/>
<comment type="subcellular location">
    <subcellularLocation>
        <location evidence="3">Cytoplasm</location>
    </subcellularLocation>
</comment>
<dbReference type="GO" id="GO:0008270">
    <property type="term" value="F:zinc ion binding"/>
    <property type="evidence" value="ECO:0007669"/>
    <property type="project" value="UniProtKB-UniRule"/>
</dbReference>
<feature type="binding site" evidence="3">
    <location>
        <position position="307"/>
    </location>
    <ligand>
        <name>Zn(2+)</name>
        <dbReference type="ChEBI" id="CHEBI:29105"/>
    </ligand>
</feature>
<keyword evidence="2 3" id="KW-0271">Exosome</keyword>
<keyword evidence="1 3" id="KW-0963">Cytoplasm</keyword>
<feature type="binding site" evidence="3">
    <location>
        <position position="288"/>
    </location>
    <ligand>
        <name>Zn(2+)</name>
        <dbReference type="ChEBI" id="CHEBI:29105"/>
    </ligand>
</feature>
<gene>
    <name evidence="3" type="primary">csl4</name>
    <name evidence="6" type="ORF">MSLAZ_0392</name>
</gene>
<dbReference type="AlphaFoldDB" id="A0A0E3S4C1"/>
<dbReference type="GeneID" id="24805080"/>
<dbReference type="Pfam" id="PF14382">
    <property type="entry name" value="ECR1_N"/>
    <property type="match status" value="1"/>
</dbReference>
<dbReference type="SUPFAM" id="SSF50249">
    <property type="entry name" value="Nucleic acid-binding proteins"/>
    <property type="match status" value="1"/>
</dbReference>
<dbReference type="InterPro" id="IPR003029">
    <property type="entry name" value="S1_domain"/>
</dbReference>
<dbReference type="EMBL" id="CP009515">
    <property type="protein sequence ID" value="AKB73653.1"/>
    <property type="molecule type" value="Genomic_DNA"/>
</dbReference>
<dbReference type="InterPro" id="IPR039771">
    <property type="entry name" value="Csl4"/>
</dbReference>